<dbReference type="GO" id="GO:0070860">
    <property type="term" value="C:RNA polymerase I core factor complex"/>
    <property type="evidence" value="ECO:0007669"/>
    <property type="project" value="TreeGrafter"/>
</dbReference>
<feature type="compositionally biased region" description="Pro residues" evidence="1">
    <location>
        <begin position="496"/>
        <end position="513"/>
    </location>
</feature>
<reference evidence="3" key="1">
    <citation type="submission" date="2021-07" db="EMBL/GenBank/DDBJ databases">
        <authorList>
            <person name="Branca A.L. A."/>
        </authorList>
    </citation>
    <scope>NUCLEOTIDE SEQUENCE</scope>
</reference>
<feature type="compositionally biased region" description="Basic and acidic residues" evidence="1">
    <location>
        <begin position="415"/>
        <end position="451"/>
    </location>
</feature>
<dbReference type="EMBL" id="CAJVOS010000016">
    <property type="protein sequence ID" value="CAG8042274.1"/>
    <property type="molecule type" value="Genomic_DNA"/>
</dbReference>
<sequence>MLHSTQYKCLVLARFQPERLTANARDHAYYRVCAAVTNPTAQPPRQALPPDNQRSVTMGVGDYIHSKEGGPPRAAKPAQSRQQRAELARVEMAPTQLVAPGAAATNGRGGPLGFQMPQFPNQPRSFSTQPLQGPQPPQGQWDRGVFDTDVEEIDDSTVAGTSVYEVDDSKSQAASSKNVPYANADPQPLHQPRPARQAYGSQWYEPMGDQPTKKTAFDSDGLEDFGSQITSSLGGDGGDDEKTDEPAGWSHKPRMAEEPLSKRLEKFWSSTRKRTSSPQPVMASSDPEPPVESQPKPKPRKLGQMLPSTGPRKVVLPQNTSSTPRTRFSPPKPSLLEQLDKKLEKSPTRHPQPLPELAQSPSISYFPDHIDSDGGSDDGMEPTIRADGRREVSRSTNAFDMTSLTDLDVDDTIHDPFFAHDLDESQDPHESHEPREPQEMHEMHEPHELRGAPESSTRTRRNTIIHNKKRPLEADYPPEVLYQKSFSELQAEPFDKAPPPPPAKSPPLPPKPTFIPDDHEPKNAVSDLLNLTAQERQTYLSQMSLYEWEDCGDQVIDRFTHLLSEMRNLRRARRQTAAVFESEVKRRHDQVESQNTELTNKLTEMRSGGAEVLRGRYP</sequence>
<organism evidence="3 4">
    <name type="scientific">Penicillium olsonii</name>
    <dbReference type="NCBI Taxonomy" id="99116"/>
    <lineage>
        <taxon>Eukaryota</taxon>
        <taxon>Fungi</taxon>
        <taxon>Dikarya</taxon>
        <taxon>Ascomycota</taxon>
        <taxon>Pezizomycotina</taxon>
        <taxon>Eurotiomycetes</taxon>
        <taxon>Eurotiomycetidae</taxon>
        <taxon>Eurotiales</taxon>
        <taxon>Aspergillaceae</taxon>
        <taxon>Penicillium</taxon>
    </lineage>
</organism>
<feature type="compositionally biased region" description="Basic and acidic residues" evidence="1">
    <location>
        <begin position="338"/>
        <end position="347"/>
    </location>
</feature>
<feature type="domain" description="Extracellular mutant protein 11 C-terminal" evidence="2">
    <location>
        <begin position="475"/>
        <end position="613"/>
    </location>
</feature>
<protein>
    <recommendedName>
        <fullName evidence="2">Extracellular mutant protein 11 C-terminal domain-containing protein</fullName>
    </recommendedName>
</protein>
<comment type="caution">
    <text evidence="3">The sequence shown here is derived from an EMBL/GenBank/DDBJ whole genome shotgun (WGS) entry which is preliminary data.</text>
</comment>
<dbReference type="OrthoDB" id="2159786at2759"/>
<accession>A0A9W4HKM7</accession>
<evidence type="ECO:0000259" key="2">
    <source>
        <dbReference type="Pfam" id="PF15463"/>
    </source>
</evidence>
<feature type="region of interest" description="Disordered" evidence="1">
    <location>
        <begin position="105"/>
        <end position="398"/>
    </location>
</feature>
<dbReference type="GO" id="GO:0017025">
    <property type="term" value="F:TBP-class protein binding"/>
    <property type="evidence" value="ECO:0007669"/>
    <property type="project" value="TreeGrafter"/>
</dbReference>
<name>A0A9W4HKM7_PENOL</name>
<dbReference type="PANTHER" id="PTHR28244:SF1">
    <property type="entry name" value="RNA POLYMERASE I-SPECIFIC TRANSCRIPTION INITIATION FACTOR RRN11"/>
    <property type="match status" value="1"/>
</dbReference>
<feature type="compositionally biased region" description="Basic and acidic residues" evidence="1">
    <location>
        <begin position="384"/>
        <end position="393"/>
    </location>
</feature>
<evidence type="ECO:0000313" key="3">
    <source>
        <dbReference type="EMBL" id="CAG8042274.1"/>
    </source>
</evidence>
<dbReference type="AlphaFoldDB" id="A0A9W4HKM7"/>
<dbReference type="PANTHER" id="PTHR28244">
    <property type="entry name" value="RNA POLYMERASE I-SPECIFIC TRANSCRIPTION INITIATION FACTOR RRN11"/>
    <property type="match status" value="1"/>
</dbReference>
<dbReference type="Proteomes" id="UP001153618">
    <property type="component" value="Unassembled WGS sequence"/>
</dbReference>
<keyword evidence="4" id="KW-1185">Reference proteome</keyword>
<gene>
    <name evidence="3" type="ORF">POLS_LOCUS3016</name>
</gene>
<dbReference type="GO" id="GO:0042790">
    <property type="term" value="P:nucleolar large rRNA transcription by RNA polymerase I"/>
    <property type="evidence" value="ECO:0007669"/>
    <property type="project" value="TreeGrafter"/>
</dbReference>
<feature type="compositionally biased region" description="Basic and acidic residues" evidence="1">
    <location>
        <begin position="254"/>
        <end position="266"/>
    </location>
</feature>
<feature type="compositionally biased region" description="Basic residues" evidence="1">
    <location>
        <begin position="458"/>
        <end position="469"/>
    </location>
</feature>
<dbReference type="InterPro" id="IPR053029">
    <property type="entry name" value="RNA_pol_I-specific_init_factor"/>
</dbReference>
<dbReference type="Pfam" id="PF15463">
    <property type="entry name" value="ECM11"/>
    <property type="match status" value="1"/>
</dbReference>
<dbReference type="GO" id="GO:0001164">
    <property type="term" value="F:RNA polymerase I core promoter sequence-specific DNA binding"/>
    <property type="evidence" value="ECO:0007669"/>
    <property type="project" value="TreeGrafter"/>
</dbReference>
<proteinExistence type="predicted"/>
<feature type="region of interest" description="Disordered" evidence="1">
    <location>
        <begin position="415"/>
        <end position="522"/>
    </location>
</feature>
<feature type="compositionally biased region" description="Polar residues" evidence="1">
    <location>
        <begin position="317"/>
        <end position="326"/>
    </location>
</feature>
<evidence type="ECO:0000256" key="1">
    <source>
        <dbReference type="SAM" id="MobiDB-lite"/>
    </source>
</evidence>
<evidence type="ECO:0000313" key="4">
    <source>
        <dbReference type="Proteomes" id="UP001153618"/>
    </source>
</evidence>
<dbReference type="InterPro" id="IPR029178">
    <property type="entry name" value="Ecm11_C"/>
</dbReference>
<feature type="compositionally biased region" description="Polar residues" evidence="1">
    <location>
        <begin position="118"/>
        <end position="128"/>
    </location>
</feature>